<evidence type="ECO:0000313" key="3">
    <source>
        <dbReference type="Proteomes" id="UP001549110"/>
    </source>
</evidence>
<dbReference type="Gene3D" id="3.40.630.30">
    <property type="match status" value="1"/>
</dbReference>
<name>A0ABV2ELI0_9CAUL</name>
<keyword evidence="3" id="KW-1185">Reference proteome</keyword>
<reference evidence="2 3" key="1">
    <citation type="submission" date="2024-06" db="EMBL/GenBank/DDBJ databases">
        <title>Genomic Encyclopedia of Type Strains, Phase IV (KMG-IV): sequencing the most valuable type-strain genomes for metagenomic binning, comparative biology and taxonomic classification.</title>
        <authorList>
            <person name="Goeker M."/>
        </authorList>
    </citation>
    <scope>NUCLEOTIDE SEQUENCE [LARGE SCALE GENOMIC DNA]</scope>
    <source>
        <strain evidence="2 3">DSM 17809</strain>
    </source>
</reference>
<dbReference type="Pfam" id="PF00583">
    <property type="entry name" value="Acetyltransf_1"/>
    <property type="match status" value="1"/>
</dbReference>
<organism evidence="2 3">
    <name type="scientific">Phenylobacterium koreense</name>
    <dbReference type="NCBI Taxonomy" id="266125"/>
    <lineage>
        <taxon>Bacteria</taxon>
        <taxon>Pseudomonadati</taxon>
        <taxon>Pseudomonadota</taxon>
        <taxon>Alphaproteobacteria</taxon>
        <taxon>Caulobacterales</taxon>
        <taxon>Caulobacteraceae</taxon>
        <taxon>Phenylobacterium</taxon>
    </lineage>
</organism>
<feature type="domain" description="N-acetyltransferase" evidence="1">
    <location>
        <begin position="9"/>
        <end position="170"/>
    </location>
</feature>
<sequence>MNANVSMPQETRPKAEVDEAAIEILVCRTLPEIMQAMAVRSLVYMGEQACPYDEEYDGNDFAGSTHLLMRREGEPIGALRIRWFADFAKVERVAVRREHRGGRATLMLILAAKRLAEKKNYRQILGHGQVRLIPFWEQYFNARVRGGRKGFVFSDHDYVEMVVEGAPPADAITLESDPMVLLRPEGAWDETGVLDRSARRPATNLGQQSR</sequence>
<evidence type="ECO:0000259" key="1">
    <source>
        <dbReference type="PROSITE" id="PS51186"/>
    </source>
</evidence>
<protein>
    <submittedName>
        <fullName evidence="2">GNAT family N-acyltransferase</fullName>
    </submittedName>
</protein>
<dbReference type="SUPFAM" id="SSF55729">
    <property type="entry name" value="Acyl-CoA N-acyltransferases (Nat)"/>
    <property type="match status" value="1"/>
</dbReference>
<evidence type="ECO:0000313" key="2">
    <source>
        <dbReference type="EMBL" id="MET3527914.1"/>
    </source>
</evidence>
<dbReference type="RefSeq" id="WP_354297947.1">
    <property type="nucleotide sequence ID" value="NZ_JBEPLU010000002.1"/>
</dbReference>
<proteinExistence type="predicted"/>
<dbReference type="PROSITE" id="PS51186">
    <property type="entry name" value="GNAT"/>
    <property type="match status" value="1"/>
</dbReference>
<dbReference type="InterPro" id="IPR016181">
    <property type="entry name" value="Acyl_CoA_acyltransferase"/>
</dbReference>
<dbReference type="EMBL" id="JBEPLU010000002">
    <property type="protein sequence ID" value="MET3527914.1"/>
    <property type="molecule type" value="Genomic_DNA"/>
</dbReference>
<accession>A0ABV2ELI0</accession>
<dbReference type="InterPro" id="IPR000182">
    <property type="entry name" value="GNAT_dom"/>
</dbReference>
<dbReference type="Proteomes" id="UP001549110">
    <property type="component" value="Unassembled WGS sequence"/>
</dbReference>
<comment type="caution">
    <text evidence="2">The sequence shown here is derived from an EMBL/GenBank/DDBJ whole genome shotgun (WGS) entry which is preliminary data.</text>
</comment>
<dbReference type="CDD" id="cd04301">
    <property type="entry name" value="NAT_SF"/>
    <property type="match status" value="1"/>
</dbReference>
<gene>
    <name evidence="2" type="ORF">ABID41_003032</name>
</gene>